<keyword evidence="2 5" id="KW-0813">Transport</keyword>
<proteinExistence type="inferred from homology"/>
<comment type="similarity">
    <text evidence="5">Belongs to the adaptor complexes medium subunit family.</text>
</comment>
<dbReference type="AlphaFoldDB" id="A0A835TCX8"/>
<dbReference type="CDD" id="cd14838">
    <property type="entry name" value="AP4_Mu_N"/>
    <property type="match status" value="1"/>
</dbReference>
<evidence type="ECO:0000256" key="4">
    <source>
        <dbReference type="ARBA" id="ARBA00023136"/>
    </source>
</evidence>
<organism evidence="7 8">
    <name type="scientific">Chlamydomonas schloesseri</name>
    <dbReference type="NCBI Taxonomy" id="2026947"/>
    <lineage>
        <taxon>Eukaryota</taxon>
        <taxon>Viridiplantae</taxon>
        <taxon>Chlorophyta</taxon>
        <taxon>core chlorophytes</taxon>
        <taxon>Chlorophyceae</taxon>
        <taxon>CS clade</taxon>
        <taxon>Chlamydomonadales</taxon>
        <taxon>Chlamydomonadaceae</taxon>
        <taxon>Chlamydomonas</taxon>
    </lineage>
</organism>
<evidence type="ECO:0000256" key="3">
    <source>
        <dbReference type="ARBA" id="ARBA00022927"/>
    </source>
</evidence>
<keyword evidence="8" id="KW-1185">Reference proteome</keyword>
<dbReference type="Pfam" id="PF00928">
    <property type="entry name" value="Adap_comp_sub"/>
    <property type="match status" value="1"/>
</dbReference>
<reference evidence="7" key="1">
    <citation type="journal article" date="2020" name="bioRxiv">
        <title>Comparative genomics of Chlamydomonas.</title>
        <authorList>
            <person name="Craig R.J."/>
            <person name="Hasan A.R."/>
            <person name="Ness R.W."/>
            <person name="Keightley P.D."/>
        </authorList>
    </citation>
    <scope>NUCLEOTIDE SEQUENCE</scope>
    <source>
        <strain evidence="7">CCAP 11/173</strain>
    </source>
</reference>
<dbReference type="PRINTS" id="PR00314">
    <property type="entry name" value="CLATHRINADPT"/>
</dbReference>
<dbReference type="GO" id="GO:0016192">
    <property type="term" value="P:vesicle-mediated transport"/>
    <property type="evidence" value="ECO:0007669"/>
    <property type="project" value="InterPro"/>
</dbReference>
<dbReference type="GO" id="GO:0012505">
    <property type="term" value="C:endomembrane system"/>
    <property type="evidence" value="ECO:0007669"/>
    <property type="project" value="UniProtKB-SubCell"/>
</dbReference>
<dbReference type="InterPro" id="IPR001392">
    <property type="entry name" value="Clathrin_mu"/>
</dbReference>
<dbReference type="OrthoDB" id="10259133at2759"/>
<name>A0A835TCX8_9CHLO</name>
<dbReference type="CDD" id="cd09253">
    <property type="entry name" value="AP-4_Mu4_Cterm"/>
    <property type="match status" value="1"/>
</dbReference>
<protein>
    <recommendedName>
        <fullName evidence="6">MHD domain-containing protein</fullName>
    </recommendedName>
</protein>
<dbReference type="Gene3D" id="2.60.40.1170">
    <property type="entry name" value="Mu homology domain, subdomain B"/>
    <property type="match status" value="1"/>
</dbReference>
<sequence length="490" mass="53868">MISQFYILSPRGDVVIRKDYLGDVPRTSSETFFRNAKFWKEGDGEAPPVFNVDGVTYMHIKEGGVQLVATTRANLSPSFVLEFLRRICTIVKDYCGFLSEDAIRKNVVLIYELLDEVVDYGFPQNTATEALKQFVVNEPTVVTPAFYQAKPLFSLNKGPTGVFKSVLETNRTDGKRRDEIFVDVVERITCTFNASGFIASAQVDGAVQIKSYLAGNPPIKIKLNDDLLIGKRDAPYGHLDAAAGGGGRGFGHEGGHMVVLDDCNFHEVANLDQFDVDRTISLVPPDGEFALMNYRTTHGFKPPFRLHAAVEPDPNSEFKALLTLKLWCEIPADKAASGMEVEIPTPRYVQRVHCDLDTTGGTGGAGGGGGAAGGLTGRAGRAAAAAAAAGAALQAWDYNEKTHLLRWKFKKCPGGSEWTLRARLTLERPYSPGLRGEVGPVNLRFTIPMYSASRIALKYLQILKKAADKNYNPYRWVRYVTSSNSYTFRT</sequence>
<dbReference type="InterPro" id="IPR036168">
    <property type="entry name" value="AP2_Mu_C_sf"/>
</dbReference>
<dbReference type="Gene3D" id="3.30.450.60">
    <property type="match status" value="1"/>
</dbReference>
<dbReference type="PROSITE" id="PS51072">
    <property type="entry name" value="MHD"/>
    <property type="match status" value="1"/>
</dbReference>
<dbReference type="GO" id="GO:0006886">
    <property type="term" value="P:intracellular protein transport"/>
    <property type="evidence" value="ECO:0007669"/>
    <property type="project" value="UniProtKB-UniRule"/>
</dbReference>
<evidence type="ECO:0000259" key="6">
    <source>
        <dbReference type="PROSITE" id="PS51072"/>
    </source>
</evidence>
<dbReference type="PANTHER" id="PTHR10529">
    <property type="entry name" value="AP COMPLEX SUBUNIT MU"/>
    <property type="match status" value="1"/>
</dbReference>
<evidence type="ECO:0000256" key="5">
    <source>
        <dbReference type="PIRNR" id="PIRNR005992"/>
    </source>
</evidence>
<evidence type="ECO:0000313" key="7">
    <source>
        <dbReference type="EMBL" id="KAG2441377.1"/>
    </source>
</evidence>
<dbReference type="EMBL" id="JAEHOD010000035">
    <property type="protein sequence ID" value="KAG2441377.1"/>
    <property type="molecule type" value="Genomic_DNA"/>
</dbReference>
<dbReference type="InterPro" id="IPR050431">
    <property type="entry name" value="Adaptor_comp_med_subunit"/>
</dbReference>
<dbReference type="InterPro" id="IPR011012">
    <property type="entry name" value="Longin-like_dom_sf"/>
</dbReference>
<accession>A0A835TCX8</accession>
<evidence type="ECO:0000256" key="1">
    <source>
        <dbReference type="ARBA" id="ARBA00004308"/>
    </source>
</evidence>
<keyword evidence="3 5" id="KW-0653">Protein transport</keyword>
<evidence type="ECO:0000313" key="8">
    <source>
        <dbReference type="Proteomes" id="UP000613740"/>
    </source>
</evidence>
<dbReference type="Proteomes" id="UP000613740">
    <property type="component" value="Unassembled WGS sequence"/>
</dbReference>
<evidence type="ECO:0000256" key="2">
    <source>
        <dbReference type="ARBA" id="ARBA00022448"/>
    </source>
</evidence>
<dbReference type="SUPFAM" id="SSF64356">
    <property type="entry name" value="SNARE-like"/>
    <property type="match status" value="1"/>
</dbReference>
<dbReference type="FunFam" id="3.30.450.60:FF:000002">
    <property type="entry name" value="AP-2 complex subunit mu, putative"/>
    <property type="match status" value="1"/>
</dbReference>
<dbReference type="SUPFAM" id="SSF49447">
    <property type="entry name" value="Second domain of Mu2 adaptin subunit (ap50) of ap2 adaptor"/>
    <property type="match status" value="1"/>
</dbReference>
<dbReference type="PIRSF" id="PIRSF005992">
    <property type="entry name" value="Clathrin_mu"/>
    <property type="match status" value="1"/>
</dbReference>
<comment type="caution">
    <text evidence="7">The sequence shown here is derived from an EMBL/GenBank/DDBJ whole genome shotgun (WGS) entry which is preliminary data.</text>
</comment>
<dbReference type="GO" id="GO:0030131">
    <property type="term" value="C:clathrin adaptor complex"/>
    <property type="evidence" value="ECO:0007669"/>
    <property type="project" value="UniProtKB-UniRule"/>
</dbReference>
<keyword evidence="4" id="KW-0472">Membrane</keyword>
<gene>
    <name evidence="7" type="ORF">HYH02_009968</name>
</gene>
<comment type="subcellular location">
    <subcellularLocation>
        <location evidence="1">Endomembrane system</location>
    </subcellularLocation>
</comment>
<feature type="domain" description="MHD" evidence="6">
    <location>
        <begin position="177"/>
        <end position="489"/>
    </location>
</feature>
<dbReference type="InterPro" id="IPR028565">
    <property type="entry name" value="MHD"/>
</dbReference>